<evidence type="ECO:0000313" key="2">
    <source>
        <dbReference type="Proteomes" id="UP000266721"/>
    </source>
</evidence>
<proteinExistence type="predicted"/>
<accession>A0A3R5TSC5</accession>
<name>A0A3R5TSC5_MYTGA</name>
<organism evidence="1 2">
    <name type="scientific">Mytilus galloprovincialis</name>
    <name type="common">Mediterranean mussel</name>
    <dbReference type="NCBI Taxonomy" id="29158"/>
    <lineage>
        <taxon>Eukaryota</taxon>
        <taxon>Metazoa</taxon>
        <taxon>Spiralia</taxon>
        <taxon>Lophotrochozoa</taxon>
        <taxon>Mollusca</taxon>
        <taxon>Bivalvia</taxon>
        <taxon>Autobranchia</taxon>
        <taxon>Pteriomorphia</taxon>
        <taxon>Mytilida</taxon>
        <taxon>Mytiloidea</taxon>
        <taxon>Mytilidae</taxon>
        <taxon>Mytilinae</taxon>
        <taxon>Mytilus</taxon>
    </lineage>
</organism>
<dbReference type="AlphaFoldDB" id="A0A3R5TSC5"/>
<dbReference type="Proteomes" id="UP000266721">
    <property type="component" value="Unassembled WGS sequence"/>
</dbReference>
<sequence>MEVQSTLNLVHIVPIPYINTCLYHGNVYTQGQKWYDDCDKVCVCQDAKMGFYSCQDRCAKYSNLGPNCVMVPDSRDPQCCQAPDCNNKNTTNIPGVQGTITGTGTRPSPTVVPGKLNKAPKGKFSI</sequence>
<keyword evidence="2" id="KW-1185">Reference proteome</keyword>
<reference evidence="1 2" key="1">
    <citation type="journal article" date="2016" name="PLoS ONE">
        <title>A First Insight into the Genome of the Filter-Feeder Mussel Mytilus galloprovincialis.</title>
        <authorList>
            <person name="Murgarella M."/>
            <person name="Puiu D."/>
            <person name="Novoa B."/>
            <person name="Figueras A."/>
            <person name="Posada D."/>
            <person name="Canchaya C."/>
        </authorList>
    </citation>
    <scope>NUCLEOTIDE SEQUENCE [LARGE SCALE GENOMIC DNA]</scope>
    <source>
        <tissue evidence="1">Muscle</tissue>
    </source>
</reference>
<evidence type="ECO:0008006" key="3">
    <source>
        <dbReference type="Google" id="ProtNLM"/>
    </source>
</evidence>
<feature type="non-terminal residue" evidence="1">
    <location>
        <position position="1"/>
    </location>
</feature>
<gene>
    <name evidence="1" type="ORF">AM593_01127</name>
</gene>
<dbReference type="EMBL" id="KV593985">
    <property type="protein sequence ID" value="OPL21209.1"/>
    <property type="molecule type" value="Genomic_DNA"/>
</dbReference>
<evidence type="ECO:0000313" key="1">
    <source>
        <dbReference type="EMBL" id="OPL21209.1"/>
    </source>
</evidence>
<protein>
    <recommendedName>
        <fullName evidence="3">VWFC domain-containing protein</fullName>
    </recommendedName>
</protein>